<dbReference type="OrthoDB" id="5192320at2"/>
<evidence type="ECO:0000313" key="5">
    <source>
        <dbReference type="EMBL" id="GEC20316.1"/>
    </source>
</evidence>
<dbReference type="SUPFAM" id="SSF54427">
    <property type="entry name" value="NTF2-like"/>
    <property type="match status" value="1"/>
</dbReference>
<dbReference type="Proteomes" id="UP000320338">
    <property type="component" value="Unassembled WGS sequence"/>
</dbReference>
<protein>
    <submittedName>
        <fullName evidence="5">Uncharacterized protein</fullName>
    </submittedName>
</protein>
<feature type="transmembrane region" description="Helical" evidence="4">
    <location>
        <begin position="136"/>
        <end position="158"/>
    </location>
</feature>
<dbReference type="InterPro" id="IPR032710">
    <property type="entry name" value="NTF2-like_dom_sf"/>
</dbReference>
<comment type="caution">
    <text evidence="5">The sequence shown here is derived from an EMBL/GenBank/DDBJ whole genome shotgun (WGS) entry which is preliminary data.</text>
</comment>
<gene>
    <name evidence="5" type="ORF">PHY01_25990</name>
</gene>
<dbReference type="AlphaFoldDB" id="A0A4Y3WSH6"/>
<evidence type="ECO:0000256" key="4">
    <source>
        <dbReference type="SAM" id="Phobius"/>
    </source>
</evidence>
<reference evidence="5 6" key="1">
    <citation type="submission" date="2019-06" db="EMBL/GenBank/DDBJ databases">
        <title>Whole genome shotgun sequence of Pseudonocardia hydrocarbonoxydans NBRC 14498.</title>
        <authorList>
            <person name="Hosoyama A."/>
            <person name="Uohara A."/>
            <person name="Ohji S."/>
            <person name="Ichikawa N."/>
        </authorList>
    </citation>
    <scope>NUCLEOTIDE SEQUENCE [LARGE SCALE GENOMIC DNA]</scope>
    <source>
        <strain evidence="5 6">NBRC 14498</strain>
    </source>
</reference>
<sequence>MPARRRMSPSPATRRPKVAGTAPATRPETDGEGPTLTGVRPPRAAAPARARGRTEPGVVDPDAGPVSPVTADPDVADPAEPVEPAPADLDGDAPERAAEGAVPRGRRAPRRERPAPTADTPGRAAALLARLRTVPVLAAALVVLVALSAFFGIATASLRGTPAAANTALTDLAATSEVQSQLGDALELLYSYDFARLDENERGARGVITEGFAPEFDRLFAQVRELAPQQQAVVSAVVTVSAVQSIDGDRAVLVAFMDQQATTAANAEQVAAAGRLTVTGERVDGRWLIAGVESR</sequence>
<evidence type="ECO:0000256" key="2">
    <source>
        <dbReference type="ARBA" id="ARBA00023136"/>
    </source>
</evidence>
<dbReference type="PANTHER" id="PTHR37042">
    <property type="entry name" value="OUTER MEMBRANE PROTEIN RV1973"/>
    <property type="match status" value="1"/>
</dbReference>
<dbReference type="Gene3D" id="3.10.450.50">
    <property type="match status" value="1"/>
</dbReference>
<name>A0A4Y3WSH6_9PSEU</name>
<accession>A0A4Y3WSH6</accession>
<evidence type="ECO:0000313" key="6">
    <source>
        <dbReference type="Proteomes" id="UP000320338"/>
    </source>
</evidence>
<comment type="subcellular location">
    <subcellularLocation>
        <location evidence="1">Membrane</location>
    </subcellularLocation>
</comment>
<feature type="compositionally biased region" description="Low complexity" evidence="3">
    <location>
        <begin position="40"/>
        <end position="49"/>
    </location>
</feature>
<dbReference type="GO" id="GO:0016020">
    <property type="term" value="C:membrane"/>
    <property type="evidence" value="ECO:0007669"/>
    <property type="project" value="UniProtKB-SubCell"/>
</dbReference>
<proteinExistence type="predicted"/>
<keyword evidence="4" id="KW-1133">Transmembrane helix</keyword>
<keyword evidence="2 4" id="KW-0472">Membrane</keyword>
<feature type="compositionally biased region" description="Low complexity" evidence="3">
    <location>
        <begin position="65"/>
        <end position="79"/>
    </location>
</feature>
<keyword evidence="6" id="KW-1185">Reference proteome</keyword>
<dbReference type="PANTHER" id="PTHR37042:SF4">
    <property type="entry name" value="OUTER MEMBRANE PROTEIN RV1973"/>
    <property type="match status" value="1"/>
</dbReference>
<feature type="region of interest" description="Disordered" evidence="3">
    <location>
        <begin position="1"/>
        <end position="121"/>
    </location>
</feature>
<organism evidence="5 6">
    <name type="scientific">Pseudonocardia hydrocarbonoxydans</name>
    <dbReference type="NCBI Taxonomy" id="76726"/>
    <lineage>
        <taxon>Bacteria</taxon>
        <taxon>Bacillati</taxon>
        <taxon>Actinomycetota</taxon>
        <taxon>Actinomycetes</taxon>
        <taxon>Pseudonocardiales</taxon>
        <taxon>Pseudonocardiaceae</taxon>
        <taxon>Pseudonocardia</taxon>
    </lineage>
</organism>
<evidence type="ECO:0000256" key="3">
    <source>
        <dbReference type="SAM" id="MobiDB-lite"/>
    </source>
</evidence>
<dbReference type="EMBL" id="BJNG01000018">
    <property type="protein sequence ID" value="GEC20316.1"/>
    <property type="molecule type" value="Genomic_DNA"/>
</dbReference>
<evidence type="ECO:0000256" key="1">
    <source>
        <dbReference type="ARBA" id="ARBA00004370"/>
    </source>
</evidence>
<dbReference type="RefSeq" id="WP_141278845.1">
    <property type="nucleotide sequence ID" value="NZ_BJNG01000018.1"/>
</dbReference>
<keyword evidence="4" id="KW-0812">Transmembrane</keyword>